<dbReference type="RefSeq" id="XP_028531836.1">
    <property type="nucleotide sequence ID" value="XM_028675227.1"/>
</dbReference>
<name>A0A1J1H1U6_PLARL</name>
<keyword evidence="2" id="KW-1133">Transmembrane helix</keyword>
<dbReference type="Proteomes" id="UP000220158">
    <property type="component" value="Chromosome 4"/>
</dbReference>
<accession>A0A1J1H1U6</accession>
<organism evidence="3 4">
    <name type="scientific">Plasmodium relictum</name>
    <dbReference type="NCBI Taxonomy" id="85471"/>
    <lineage>
        <taxon>Eukaryota</taxon>
        <taxon>Sar</taxon>
        <taxon>Alveolata</taxon>
        <taxon>Apicomplexa</taxon>
        <taxon>Aconoidasida</taxon>
        <taxon>Haemosporida</taxon>
        <taxon>Plasmodiidae</taxon>
        <taxon>Plasmodium</taxon>
        <taxon>Plasmodium (Haemamoeba)</taxon>
    </lineage>
</organism>
<gene>
    <name evidence="3" type="ORF">PRELSG_0417700</name>
</gene>
<reference evidence="3 4" key="1">
    <citation type="submission" date="2015-04" db="EMBL/GenBank/DDBJ databases">
        <authorList>
            <consortium name="Pathogen Informatics"/>
        </authorList>
    </citation>
    <scope>NUCLEOTIDE SEQUENCE [LARGE SCALE GENOMIC DNA]</scope>
    <source>
        <strain evidence="3 4">SGS1</strain>
    </source>
</reference>
<dbReference type="VEuPathDB" id="PlasmoDB:PRELSG_0417700"/>
<keyword evidence="4" id="KW-1185">Reference proteome</keyword>
<keyword evidence="1" id="KW-0175">Coiled coil</keyword>
<protein>
    <submittedName>
        <fullName evidence="3">Uncharacterized protein</fullName>
    </submittedName>
</protein>
<dbReference type="KEGG" id="prel:PRELSG_0417700"/>
<keyword evidence="2" id="KW-0472">Membrane</keyword>
<sequence>MLFLYVVFVIIPFLIFSFFVYRNVSKFIHEKNKRNEFFSCLKYDNKQYETYDNFSNKYEIEKYKYYLKIERGIEANYNTDILEELNGEIKNEKYKQNVQYIENILDDIYNDTKYIEDNEVDDPQNNWMRKLANEDVVKLKVLLLKKAICFLPICNKIFQDKNKKYRLYNNYYIDDNMSKQLDGQCDDFLEEFNRIIFEANCLTNKWESIISDAYKIYHHNKAKAEEEKKKKEELKNTIKKQKIKEKKLKETTEKANLLANEIIEVRLRKKIIFYLL</sequence>
<dbReference type="AlphaFoldDB" id="A0A1J1H1U6"/>
<dbReference type="OMA" id="IFHHNKI"/>
<evidence type="ECO:0000313" key="4">
    <source>
        <dbReference type="Proteomes" id="UP000220158"/>
    </source>
</evidence>
<feature type="coiled-coil region" evidence="1">
    <location>
        <begin position="214"/>
        <end position="251"/>
    </location>
</feature>
<feature type="transmembrane region" description="Helical" evidence="2">
    <location>
        <begin position="6"/>
        <end position="24"/>
    </location>
</feature>
<proteinExistence type="predicted"/>
<evidence type="ECO:0000256" key="1">
    <source>
        <dbReference type="SAM" id="Coils"/>
    </source>
</evidence>
<evidence type="ECO:0000256" key="2">
    <source>
        <dbReference type="SAM" id="Phobius"/>
    </source>
</evidence>
<dbReference type="GeneID" id="39734927"/>
<dbReference type="OrthoDB" id="371774at2759"/>
<dbReference type="EMBL" id="LN835299">
    <property type="protein sequence ID" value="CRG98827.1"/>
    <property type="molecule type" value="Genomic_DNA"/>
</dbReference>
<keyword evidence="2" id="KW-0812">Transmembrane</keyword>
<evidence type="ECO:0000313" key="3">
    <source>
        <dbReference type="EMBL" id="CRG98827.1"/>
    </source>
</evidence>